<proteinExistence type="predicted"/>
<evidence type="ECO:0000259" key="1">
    <source>
        <dbReference type="Pfam" id="PF12588"/>
    </source>
</evidence>
<dbReference type="InterPro" id="IPR022237">
    <property type="entry name" value="PsiD-like"/>
</dbReference>
<feature type="non-terminal residue" evidence="2">
    <location>
        <position position="195"/>
    </location>
</feature>
<feature type="domain" description="L-tryptophan decarboxylase PsiD-like" evidence="1">
    <location>
        <begin position="68"/>
        <end position="194"/>
    </location>
</feature>
<protein>
    <recommendedName>
        <fullName evidence="1">L-tryptophan decarboxylase PsiD-like domain-containing protein</fullName>
    </recommendedName>
</protein>
<reference evidence="2" key="1">
    <citation type="journal article" date="2014" name="Front. Microbiol.">
        <title>High frequency of phylogenetically diverse reductive dehalogenase-homologous genes in deep subseafloor sedimentary metagenomes.</title>
        <authorList>
            <person name="Kawai M."/>
            <person name="Futagami T."/>
            <person name="Toyoda A."/>
            <person name="Takaki Y."/>
            <person name="Nishi S."/>
            <person name="Hori S."/>
            <person name="Arai W."/>
            <person name="Tsubouchi T."/>
            <person name="Morono Y."/>
            <person name="Uchiyama I."/>
            <person name="Ito T."/>
            <person name="Fujiyama A."/>
            <person name="Inagaki F."/>
            <person name="Takami H."/>
        </authorList>
    </citation>
    <scope>NUCLEOTIDE SEQUENCE</scope>
    <source>
        <strain evidence="2">Expedition CK06-06</strain>
    </source>
</reference>
<gene>
    <name evidence="2" type="ORF">S12H4_55836</name>
</gene>
<comment type="caution">
    <text evidence="2">The sequence shown here is derived from an EMBL/GenBank/DDBJ whole genome shotgun (WGS) entry which is preliminary data.</text>
</comment>
<organism evidence="2">
    <name type="scientific">marine sediment metagenome</name>
    <dbReference type="NCBI Taxonomy" id="412755"/>
    <lineage>
        <taxon>unclassified sequences</taxon>
        <taxon>metagenomes</taxon>
        <taxon>ecological metagenomes</taxon>
    </lineage>
</organism>
<dbReference type="PROSITE" id="PS51257">
    <property type="entry name" value="PROKAR_LIPOPROTEIN"/>
    <property type="match status" value="1"/>
</dbReference>
<accession>X1V0U3</accession>
<evidence type="ECO:0000313" key="2">
    <source>
        <dbReference type="EMBL" id="GAJ23363.1"/>
    </source>
</evidence>
<dbReference type="AlphaFoldDB" id="X1V0U3"/>
<name>X1V0U3_9ZZZZ</name>
<sequence length="195" mass="22178">MFKKVFFVAMTVLFLFGCATAPLSADGQPAADSAITDTSSYNEGQVAVKTDNKLSYADRMGEDSTKFHPVILEFIKIIDEDPVVRMYLTQMIEQIPQNQRNLKNVEDLLYKLNQLLKRAPEYNQTRFAGTPLSEILVWTMSTPAGFIAYRNEKINAMVKKYLIAWSEFLSSEKSLYVINDSPNGWKSKEAQEKLN</sequence>
<dbReference type="Pfam" id="PF12588">
    <property type="entry name" value="PSDC"/>
    <property type="match status" value="1"/>
</dbReference>
<dbReference type="EMBL" id="BARW01035862">
    <property type="protein sequence ID" value="GAJ23363.1"/>
    <property type="molecule type" value="Genomic_DNA"/>
</dbReference>